<accession>A0A9N8DTV6</accession>
<dbReference type="Pfam" id="PF05705">
    <property type="entry name" value="DUF829"/>
    <property type="match status" value="1"/>
</dbReference>
<gene>
    <name evidence="1" type="ORF">SEMRO_353_G124510.1</name>
</gene>
<keyword evidence="2" id="KW-1185">Reference proteome</keyword>
<sequence>MLSVASPTLLLRSTVKSGTLMLGARRGLASTAEKFGFDITLEPSTGPSDDEKKLAVICGWMGAEARHLKPYKSFYSDRGYDVLSFAVGPQHVLKPQTSLDFMEAVLDETLNNDPDKVVTHYFSVGGYLMGQQLRLLNDPERQQDKEKYHQLVKAQIYDSPPDVQGIAKGIGKSMAMGKFVATTVEGLVNSYLWAVRDTAGKHHRASSDHFHENHVPAPSLWLYSHSDPVAPPSDIDVVMKKWAAQGYTVEDIVWKDTPHIQHARFDPEGYFGGLEKFLNKHV</sequence>
<dbReference type="InterPro" id="IPR008547">
    <property type="entry name" value="DUF829_TMEM53"/>
</dbReference>
<dbReference type="SUPFAM" id="SSF53474">
    <property type="entry name" value="alpha/beta-Hydrolases"/>
    <property type="match status" value="1"/>
</dbReference>
<evidence type="ECO:0000313" key="2">
    <source>
        <dbReference type="Proteomes" id="UP001153069"/>
    </source>
</evidence>
<protein>
    <submittedName>
        <fullName evidence="1">Uncharacterized protein</fullName>
    </submittedName>
</protein>
<dbReference type="InterPro" id="IPR029058">
    <property type="entry name" value="AB_hydrolase_fold"/>
</dbReference>
<organism evidence="1 2">
    <name type="scientific">Seminavis robusta</name>
    <dbReference type="NCBI Taxonomy" id="568900"/>
    <lineage>
        <taxon>Eukaryota</taxon>
        <taxon>Sar</taxon>
        <taxon>Stramenopiles</taxon>
        <taxon>Ochrophyta</taxon>
        <taxon>Bacillariophyta</taxon>
        <taxon>Bacillariophyceae</taxon>
        <taxon>Bacillariophycidae</taxon>
        <taxon>Naviculales</taxon>
        <taxon>Naviculaceae</taxon>
        <taxon>Seminavis</taxon>
    </lineage>
</organism>
<reference evidence="1" key="1">
    <citation type="submission" date="2020-06" db="EMBL/GenBank/DDBJ databases">
        <authorList>
            <consortium name="Plant Systems Biology data submission"/>
        </authorList>
    </citation>
    <scope>NUCLEOTIDE SEQUENCE</scope>
    <source>
        <strain evidence="1">D6</strain>
    </source>
</reference>
<dbReference type="PANTHER" id="PTHR20908:SF1">
    <property type="entry name" value="LD15586P"/>
    <property type="match status" value="1"/>
</dbReference>
<comment type="caution">
    <text evidence="1">The sequence shown here is derived from an EMBL/GenBank/DDBJ whole genome shotgun (WGS) entry which is preliminary data.</text>
</comment>
<name>A0A9N8DTV6_9STRA</name>
<proteinExistence type="predicted"/>
<evidence type="ECO:0000313" key="1">
    <source>
        <dbReference type="EMBL" id="CAB9508596.1"/>
    </source>
</evidence>
<dbReference type="PANTHER" id="PTHR20908">
    <property type="entry name" value="LD15586P"/>
    <property type="match status" value="1"/>
</dbReference>
<dbReference type="AlphaFoldDB" id="A0A9N8DTV6"/>
<dbReference type="Proteomes" id="UP001153069">
    <property type="component" value="Unassembled WGS sequence"/>
</dbReference>
<dbReference type="EMBL" id="CAICTM010000352">
    <property type="protein sequence ID" value="CAB9508596.1"/>
    <property type="molecule type" value="Genomic_DNA"/>
</dbReference>
<dbReference type="OrthoDB" id="77878at2759"/>
<dbReference type="Gene3D" id="3.40.50.1820">
    <property type="entry name" value="alpha/beta hydrolase"/>
    <property type="match status" value="1"/>
</dbReference>
<dbReference type="GO" id="GO:0017171">
    <property type="term" value="F:serine hydrolase activity"/>
    <property type="evidence" value="ECO:0007669"/>
    <property type="project" value="TreeGrafter"/>
</dbReference>